<dbReference type="HOGENOM" id="CLU_088155_0_0_10"/>
<dbReference type="Proteomes" id="UP000017831">
    <property type="component" value="Unassembled WGS sequence"/>
</dbReference>
<evidence type="ECO:0000313" key="3">
    <source>
        <dbReference type="Proteomes" id="UP000017831"/>
    </source>
</evidence>
<evidence type="ECO:0000256" key="1">
    <source>
        <dbReference type="SAM" id="MobiDB-lite"/>
    </source>
</evidence>
<accession>U6R9P7</accession>
<reference evidence="2 3" key="1">
    <citation type="submission" date="2013-04" db="EMBL/GenBank/DDBJ databases">
        <title>The Genome Sequence of Bacteroides massiliensis DSM 17679.</title>
        <authorList>
            <consortium name="The Broad Institute Genomics Platform"/>
            <person name="Earl A."/>
            <person name="Ward D."/>
            <person name="Feldgarden M."/>
            <person name="Gevers D."/>
            <person name="Martens E."/>
            <person name="Fenner L."/>
            <person name="Roux V."/>
            <person name="Mallet M.N."/>
            <person name="Raoult D."/>
            <person name="Walker B."/>
            <person name="Young S."/>
            <person name="Zeng Q."/>
            <person name="Gargeya S."/>
            <person name="Fitzgerald M."/>
            <person name="Haas B."/>
            <person name="Abouelleil A."/>
            <person name="Allen A.W."/>
            <person name="Alvarado L."/>
            <person name="Arachchi H.M."/>
            <person name="Berlin A.M."/>
            <person name="Chapman S.B."/>
            <person name="Gainer-Dewar J."/>
            <person name="Goldberg J."/>
            <person name="Griggs A."/>
            <person name="Gujja S."/>
            <person name="Hansen M."/>
            <person name="Howarth C."/>
            <person name="Imamovic A."/>
            <person name="Ireland A."/>
            <person name="Larimer J."/>
            <person name="McCowan C."/>
            <person name="Murphy C."/>
            <person name="Pearson M."/>
            <person name="Poon T.W."/>
            <person name="Priest M."/>
            <person name="Roberts A."/>
            <person name="Saif S."/>
            <person name="Shea T."/>
            <person name="Sisk P."/>
            <person name="Sykes S."/>
            <person name="Wortman J."/>
            <person name="Nusbaum C."/>
            <person name="Birren B."/>
        </authorList>
    </citation>
    <scope>NUCLEOTIDE SEQUENCE [LARGE SCALE GENOMIC DNA]</scope>
    <source>
        <strain evidence="3">B84634 / Timone 84634 / DSM 17679 / JCM 13223</strain>
    </source>
</reference>
<protein>
    <submittedName>
        <fullName evidence="2">Uncharacterized protein</fullName>
    </submittedName>
</protein>
<dbReference type="AlphaFoldDB" id="U6R9P7"/>
<dbReference type="EMBL" id="AQHY01000035">
    <property type="protein sequence ID" value="EOA53359.1"/>
    <property type="molecule type" value="Genomic_DNA"/>
</dbReference>
<feature type="compositionally biased region" description="Gly residues" evidence="1">
    <location>
        <begin position="230"/>
        <end position="240"/>
    </location>
</feature>
<keyword evidence="3" id="KW-1185">Reference proteome</keyword>
<name>U6R9P7_9BACT</name>
<sequence>MRAGFLMATDDVPDKPVALAKIRQDGVLVVRMRFIISAGEIDAGYFQPVPFQCRHIRSQPLCRLVTVPPGIYCRNELIGAEPHSVDLCHHVPVPFPVALDDETAVGKEGHVGMAAAYASYLLLYEEGAFHRLEILQAFQADPDAVLVIRADSGHPFTLAVIADNHRVRHKMGCIGACLAPVYLVHVRHDTGVAFPVAFDRVDVSVPVLPERNTHPPEFPDDEPGHLPLLAGGGGDVVKSH</sequence>
<comment type="caution">
    <text evidence="2">The sequence shown here is derived from an EMBL/GenBank/DDBJ whole genome shotgun (WGS) entry which is preliminary data.</text>
</comment>
<feature type="region of interest" description="Disordered" evidence="1">
    <location>
        <begin position="211"/>
        <end position="240"/>
    </location>
</feature>
<evidence type="ECO:0000313" key="2">
    <source>
        <dbReference type="EMBL" id="EOA53359.1"/>
    </source>
</evidence>
<organism evidence="2 3">
    <name type="scientific">Phocaeicola massiliensis B84634 = Timone 84634 = DSM 17679 = JCM 13223</name>
    <dbReference type="NCBI Taxonomy" id="1121098"/>
    <lineage>
        <taxon>Bacteria</taxon>
        <taxon>Pseudomonadati</taxon>
        <taxon>Bacteroidota</taxon>
        <taxon>Bacteroidia</taxon>
        <taxon>Bacteroidales</taxon>
        <taxon>Bacteroidaceae</taxon>
        <taxon>Phocaeicola</taxon>
    </lineage>
</organism>
<proteinExistence type="predicted"/>
<gene>
    <name evidence="2" type="ORF">HMPREF1534_02999</name>
</gene>